<dbReference type="EMBL" id="LWDP01000066">
    <property type="protein sequence ID" value="ORD93573.1"/>
    <property type="molecule type" value="Genomic_DNA"/>
</dbReference>
<comment type="caution">
    <text evidence="5">The sequence shown here is derived from an EMBL/GenBank/DDBJ whole genome shotgun (WGS) entry which is preliminary data.</text>
</comment>
<evidence type="ECO:0000259" key="4">
    <source>
        <dbReference type="Pfam" id="PF23953"/>
    </source>
</evidence>
<dbReference type="InterPro" id="IPR036322">
    <property type="entry name" value="WD40_repeat_dom_sf"/>
</dbReference>
<dbReference type="PANTHER" id="PTHR19876">
    <property type="entry name" value="COATOMER"/>
    <property type="match status" value="1"/>
</dbReference>
<dbReference type="InterPro" id="IPR001680">
    <property type="entry name" value="WD40_rpt"/>
</dbReference>
<dbReference type="Proteomes" id="UP000192639">
    <property type="component" value="Unassembled WGS sequence"/>
</dbReference>
<reference evidence="5 6" key="1">
    <citation type="journal article" date="2017" name="Environ. Microbiol.">
        <title>Decay of the glycolytic pathway and adaptation to intranuclear parasitism within Enterocytozoonidae microsporidia.</title>
        <authorList>
            <person name="Wiredu Boakye D."/>
            <person name="Jaroenlak P."/>
            <person name="Prachumwat A."/>
            <person name="Williams T.A."/>
            <person name="Bateman K.S."/>
            <person name="Itsathitphaisarn O."/>
            <person name="Sritunyalucksana K."/>
            <person name="Paszkiewicz K.H."/>
            <person name="Moore K.A."/>
            <person name="Stentiford G.D."/>
            <person name="Williams B.A."/>
        </authorList>
    </citation>
    <scope>NUCLEOTIDE SEQUENCE [LARGE SCALE GENOMIC DNA]</scope>
    <source>
        <strain evidence="5 6">GB1</strain>
    </source>
</reference>
<dbReference type="SUPFAM" id="SSF50978">
    <property type="entry name" value="WD40 repeat-like"/>
    <property type="match status" value="2"/>
</dbReference>
<dbReference type="Gene3D" id="2.130.10.10">
    <property type="entry name" value="YVTN repeat-like/Quinoprotein amine dehydrogenase"/>
    <property type="match status" value="2"/>
</dbReference>
<dbReference type="SMART" id="SM00320">
    <property type="entry name" value="WD40"/>
    <property type="match status" value="6"/>
</dbReference>
<keyword evidence="1 3" id="KW-0853">WD repeat</keyword>
<organism evidence="5 6">
    <name type="scientific">Enterospora canceri</name>
    <dbReference type="NCBI Taxonomy" id="1081671"/>
    <lineage>
        <taxon>Eukaryota</taxon>
        <taxon>Fungi</taxon>
        <taxon>Fungi incertae sedis</taxon>
        <taxon>Microsporidia</taxon>
        <taxon>Enterocytozoonidae</taxon>
        <taxon>Enterospora</taxon>
    </lineage>
</organism>
<dbReference type="PROSITE" id="PS50082">
    <property type="entry name" value="WD_REPEATS_2"/>
    <property type="match status" value="1"/>
</dbReference>
<dbReference type="InterPro" id="IPR056176">
    <property type="entry name" value="TPR_COPA_B"/>
</dbReference>
<dbReference type="OrthoDB" id="10261470at2759"/>
<keyword evidence="2" id="KW-0677">Repeat</keyword>
<feature type="domain" description="COPA/B TPR" evidence="4">
    <location>
        <begin position="601"/>
        <end position="732"/>
    </location>
</feature>
<dbReference type="Gene3D" id="1.25.40.470">
    <property type="match status" value="1"/>
</dbReference>
<dbReference type="InterPro" id="IPR015943">
    <property type="entry name" value="WD40/YVTN_repeat-like_dom_sf"/>
</dbReference>
<name>A0A1Y1S5A8_9MICR</name>
<proteinExistence type="predicted"/>
<dbReference type="Pfam" id="PF00400">
    <property type="entry name" value="WD40"/>
    <property type="match status" value="2"/>
</dbReference>
<dbReference type="Pfam" id="PF23953">
    <property type="entry name" value="TPR_COPA_B"/>
    <property type="match status" value="1"/>
</dbReference>
<keyword evidence="6" id="KW-1185">Reference proteome</keyword>
<sequence length="745" mass="83987">MQIQTNQTSGYRTTKVKALLADPDYPYILSALFSGEIEQLAIEDGTVVLKKRVKISENPIRALAFNLKQYQILAGTDDGNVVILDSTNLNVVHSFMAHGDFIRSVAVNEHQNCFLTASDDNCVKLFDLRNYTLKNMYKDSKHFVMEVRFDSVDPTHFYTASLDGKVRKYSIFNTKRIETFYCRPEKSASLKTSTKKGIKNALSSLRTSKTISFKAFSNLSGVNSFDFVNKECLITANDDGYITMYDRSRNTALAMSKVHNGQINRVRNIGDGLFATCGNDGSVKVFDEMCKVEATMASNFKVWDLCIHNSHIVAGTDEEILVAKIVTEKRTVRAAGEKVFELRNRELFTTRVEDGVEKNLGSFDEGVVDFMPSKNGKVVAAISYDSIAFYSCLGLRQKLVVDSACDVLFADDSFYVVVDNTIKEYSNSYEEKQTFNLERVERILDEKDGYLLVATAENTLLLKEGITVEKLPSTEEGCIMHNTTGEKFVCLFEDERMLVCSGSRKNVVDLSVISYHSSGNTLFFSTETELRYGFIDQDNFISFELKNASCEILGLFNNTLICCDETKTVEHVSIDSKFIEFQLDVLVGRKPSTPVDSFRPRAIAFYESIGRLESALDLTANDSQKFEILLKLGQLEDASKIAGSRAKHSKLGEKHVELFHKTGDQKHLEKASESFYRAGDLGNLFYTDSLSTRTHLDYVGNRAKKDGALNLSLMAHFVNQNYSESYDLIKGTKYERMFRENFLEE</sequence>
<dbReference type="VEuPathDB" id="MicrosporidiaDB:ECANGB1_1980"/>
<gene>
    <name evidence="5" type="primary">COPB2</name>
    <name evidence="5" type="ORF">ECANGB1_1980</name>
</gene>
<dbReference type="GO" id="GO:0006891">
    <property type="term" value="P:intra-Golgi vesicle-mediated transport"/>
    <property type="evidence" value="ECO:0007669"/>
    <property type="project" value="TreeGrafter"/>
</dbReference>
<dbReference type="PANTHER" id="PTHR19876:SF2">
    <property type="entry name" value="COATOMER SUBUNIT BETA"/>
    <property type="match status" value="1"/>
</dbReference>
<evidence type="ECO:0000256" key="3">
    <source>
        <dbReference type="PROSITE-ProRule" id="PRU00221"/>
    </source>
</evidence>
<evidence type="ECO:0000256" key="2">
    <source>
        <dbReference type="ARBA" id="ARBA00022737"/>
    </source>
</evidence>
<dbReference type="GO" id="GO:0006890">
    <property type="term" value="P:retrograde vesicle-mediated transport, Golgi to endoplasmic reticulum"/>
    <property type="evidence" value="ECO:0007669"/>
    <property type="project" value="TreeGrafter"/>
</dbReference>
<dbReference type="GO" id="GO:0006886">
    <property type="term" value="P:intracellular protein transport"/>
    <property type="evidence" value="ECO:0007669"/>
    <property type="project" value="TreeGrafter"/>
</dbReference>
<protein>
    <submittedName>
        <fullName evidence="5">COPB2</fullName>
    </submittedName>
</protein>
<dbReference type="InterPro" id="IPR050844">
    <property type="entry name" value="Coatomer_complex_subunit"/>
</dbReference>
<evidence type="ECO:0000313" key="6">
    <source>
        <dbReference type="Proteomes" id="UP000192639"/>
    </source>
</evidence>
<accession>A0A1Y1S5A8</accession>
<evidence type="ECO:0000256" key="1">
    <source>
        <dbReference type="ARBA" id="ARBA00022574"/>
    </source>
</evidence>
<feature type="repeat" description="WD" evidence="3">
    <location>
        <begin position="95"/>
        <end position="136"/>
    </location>
</feature>
<dbReference type="GO" id="GO:0006888">
    <property type="term" value="P:endoplasmic reticulum to Golgi vesicle-mediated transport"/>
    <property type="evidence" value="ECO:0007669"/>
    <property type="project" value="TreeGrafter"/>
</dbReference>
<evidence type="ECO:0000313" key="5">
    <source>
        <dbReference type="EMBL" id="ORD93573.1"/>
    </source>
</evidence>
<dbReference type="AlphaFoldDB" id="A0A1Y1S5A8"/>
<dbReference type="GO" id="GO:0030126">
    <property type="term" value="C:COPI vesicle coat"/>
    <property type="evidence" value="ECO:0007669"/>
    <property type="project" value="TreeGrafter"/>
</dbReference>